<dbReference type="Gene3D" id="2.130.10.10">
    <property type="entry name" value="YVTN repeat-like/Quinoprotein amine dehydrogenase"/>
    <property type="match status" value="1"/>
</dbReference>
<gene>
    <name evidence="4" type="ORF">CHC_T00005963001</name>
</gene>
<keyword evidence="5" id="KW-1185">Reference proteome</keyword>
<dbReference type="InterPro" id="IPR042755">
    <property type="entry name" value="COP1"/>
</dbReference>
<protein>
    <submittedName>
        <fullName evidence="4">Uncharacterized protein</fullName>
    </submittedName>
</protein>
<dbReference type="GO" id="GO:0061630">
    <property type="term" value="F:ubiquitin protein ligase activity"/>
    <property type="evidence" value="ECO:0007669"/>
    <property type="project" value="InterPro"/>
</dbReference>
<keyword evidence="2" id="KW-0677">Repeat</keyword>
<evidence type="ECO:0000313" key="4">
    <source>
        <dbReference type="EMBL" id="CDF37964.1"/>
    </source>
</evidence>
<dbReference type="PANTHER" id="PTHR44080">
    <property type="entry name" value="E3 UBIQUITIN-PROTEIN LIGASE COP1"/>
    <property type="match status" value="1"/>
</dbReference>
<evidence type="ECO:0000256" key="1">
    <source>
        <dbReference type="ARBA" id="ARBA00022574"/>
    </source>
</evidence>
<dbReference type="OMA" id="RVWSMDY"/>
<dbReference type="PRINTS" id="PR00320">
    <property type="entry name" value="GPROTEINBRPT"/>
</dbReference>
<evidence type="ECO:0000256" key="3">
    <source>
        <dbReference type="PROSITE-ProRule" id="PRU00221"/>
    </source>
</evidence>
<feature type="repeat" description="WD" evidence="3">
    <location>
        <begin position="222"/>
        <end position="264"/>
    </location>
</feature>
<dbReference type="PhylomeDB" id="R7QIS0"/>
<dbReference type="InterPro" id="IPR015943">
    <property type="entry name" value="WD40/YVTN_repeat-like_dom_sf"/>
</dbReference>
<dbReference type="InterPro" id="IPR036322">
    <property type="entry name" value="WD40_repeat_dom_sf"/>
</dbReference>
<dbReference type="EMBL" id="HG001890">
    <property type="protein sequence ID" value="CDF37964.1"/>
    <property type="molecule type" value="Genomic_DNA"/>
</dbReference>
<dbReference type="KEGG" id="ccp:CHC_T00005963001"/>
<evidence type="ECO:0000256" key="2">
    <source>
        <dbReference type="ARBA" id="ARBA00022737"/>
    </source>
</evidence>
<feature type="repeat" description="WD" evidence="3">
    <location>
        <begin position="309"/>
        <end position="349"/>
    </location>
</feature>
<dbReference type="GeneID" id="17325550"/>
<dbReference type="OrthoDB" id="273771at2759"/>
<dbReference type="Proteomes" id="UP000012073">
    <property type="component" value="Unassembled WGS sequence"/>
</dbReference>
<dbReference type="Gramene" id="CDF37964">
    <property type="protein sequence ID" value="CDF37964"/>
    <property type="gene ID" value="CHC_T00005963001"/>
</dbReference>
<dbReference type="InterPro" id="IPR019775">
    <property type="entry name" value="WD40_repeat_CS"/>
</dbReference>
<reference evidence="5" key="1">
    <citation type="journal article" date="2013" name="Proc. Natl. Acad. Sci. U.S.A.">
        <title>Genome structure and metabolic features in the red seaweed Chondrus crispus shed light on evolution of the Archaeplastida.</title>
        <authorList>
            <person name="Collen J."/>
            <person name="Porcel B."/>
            <person name="Carre W."/>
            <person name="Ball S.G."/>
            <person name="Chaparro C."/>
            <person name="Tonon T."/>
            <person name="Barbeyron T."/>
            <person name="Michel G."/>
            <person name="Noel B."/>
            <person name="Valentin K."/>
            <person name="Elias M."/>
            <person name="Artiguenave F."/>
            <person name="Arun A."/>
            <person name="Aury J.M."/>
            <person name="Barbosa-Neto J.F."/>
            <person name="Bothwell J.H."/>
            <person name="Bouget F.Y."/>
            <person name="Brillet L."/>
            <person name="Cabello-Hurtado F."/>
            <person name="Capella-Gutierrez S."/>
            <person name="Charrier B."/>
            <person name="Cladiere L."/>
            <person name="Cock J.M."/>
            <person name="Coelho S.M."/>
            <person name="Colleoni C."/>
            <person name="Czjzek M."/>
            <person name="Da Silva C."/>
            <person name="Delage L."/>
            <person name="Denoeud F."/>
            <person name="Deschamps P."/>
            <person name="Dittami S.M."/>
            <person name="Gabaldon T."/>
            <person name="Gachon C.M."/>
            <person name="Groisillier A."/>
            <person name="Herve C."/>
            <person name="Jabbari K."/>
            <person name="Katinka M."/>
            <person name="Kloareg B."/>
            <person name="Kowalczyk N."/>
            <person name="Labadie K."/>
            <person name="Leblanc C."/>
            <person name="Lopez P.J."/>
            <person name="McLachlan D.H."/>
            <person name="Meslet-Cladiere L."/>
            <person name="Moustafa A."/>
            <person name="Nehr Z."/>
            <person name="Nyvall Collen P."/>
            <person name="Panaud O."/>
            <person name="Partensky F."/>
            <person name="Poulain J."/>
            <person name="Rensing S.A."/>
            <person name="Rousvoal S."/>
            <person name="Samson G."/>
            <person name="Symeonidi A."/>
            <person name="Weissenbach J."/>
            <person name="Zambounis A."/>
            <person name="Wincker P."/>
            <person name="Boyen C."/>
        </authorList>
    </citation>
    <scope>NUCLEOTIDE SEQUENCE [LARGE SCALE GENOMIC DNA]</scope>
    <source>
        <strain evidence="5">cv. Stackhouse</strain>
    </source>
</reference>
<dbReference type="SMART" id="SM00320">
    <property type="entry name" value="WD40"/>
    <property type="match status" value="7"/>
</dbReference>
<dbReference type="AlphaFoldDB" id="R7QIS0"/>
<dbReference type="STRING" id="2769.R7QIS0"/>
<dbReference type="PROSITE" id="PS00678">
    <property type="entry name" value="WD_REPEATS_1"/>
    <property type="match status" value="2"/>
</dbReference>
<dbReference type="InterPro" id="IPR020472">
    <property type="entry name" value="WD40_PAC1"/>
</dbReference>
<sequence>MISFLEDARTKKASALNKLKHQLSLIDNDLAVLRRRTVDMDDFLFPNGNYDAQIASLPDSMPPELSTRNQLIARYRDNVETAYFQRRSAPDDDYRALEEITNMLVDATSVSGVTKRSSIQHIDILRSNHNLISSIEFNTPATLFATAGVTKRIKVFDFNTMLPASETDDLNHHHYPILEIPTVSKLSCLSWSRKQTSILAASTYKGDILIHDTETNTQLKALREHTQRTWYVDFSLLRPTLLLSGSDDRTVKLWDVDRQSESVMTLQTKANVCCVKFNPHESHEFAFGSADHNVYSYDLRHPRTPLCVFEGHWRAVSHVLFMNRSELISASTDSSCKLWNVQKQEPGLSYAGHTNNRNFVGLSGRGDFFACGSEDNSLYVYNKRFAGPVVRYGFGSRAEFVSTVAWKPDSNVLVAANNTGGIEVLEVH</sequence>
<dbReference type="PROSITE" id="PS50082">
    <property type="entry name" value="WD_REPEATS_2"/>
    <property type="match status" value="2"/>
</dbReference>
<name>R7QIS0_CHOCR</name>
<accession>R7QIS0</accession>
<dbReference type="PROSITE" id="PS50294">
    <property type="entry name" value="WD_REPEATS_REGION"/>
    <property type="match status" value="1"/>
</dbReference>
<proteinExistence type="predicted"/>
<dbReference type="Pfam" id="PF00400">
    <property type="entry name" value="WD40"/>
    <property type="match status" value="4"/>
</dbReference>
<dbReference type="SUPFAM" id="SSF50978">
    <property type="entry name" value="WD40 repeat-like"/>
    <property type="match status" value="1"/>
</dbReference>
<dbReference type="PANTHER" id="PTHR44080:SF6">
    <property type="entry name" value="CHROMOSOME UNDETERMINED SCAFFOLD_30, WHOLE GENOME SHOTGUN SEQUENCE"/>
    <property type="match status" value="1"/>
</dbReference>
<evidence type="ECO:0000313" key="5">
    <source>
        <dbReference type="Proteomes" id="UP000012073"/>
    </source>
</evidence>
<dbReference type="InterPro" id="IPR001680">
    <property type="entry name" value="WD40_rpt"/>
</dbReference>
<keyword evidence="1 3" id="KW-0853">WD repeat</keyword>
<dbReference type="RefSeq" id="XP_005717833.1">
    <property type="nucleotide sequence ID" value="XM_005717776.1"/>
</dbReference>
<organism evidence="4 5">
    <name type="scientific">Chondrus crispus</name>
    <name type="common">Carrageen Irish moss</name>
    <name type="synonym">Polymorpha crispa</name>
    <dbReference type="NCBI Taxonomy" id="2769"/>
    <lineage>
        <taxon>Eukaryota</taxon>
        <taxon>Rhodophyta</taxon>
        <taxon>Florideophyceae</taxon>
        <taxon>Rhodymeniophycidae</taxon>
        <taxon>Gigartinales</taxon>
        <taxon>Gigartinaceae</taxon>
        <taxon>Chondrus</taxon>
    </lineage>
</organism>